<organism evidence="1">
    <name type="scientific">Borrelia nietonii YOR</name>
    <dbReference type="NCBI Taxonomy" id="1293576"/>
    <lineage>
        <taxon>Bacteria</taxon>
        <taxon>Pseudomonadati</taxon>
        <taxon>Spirochaetota</taxon>
        <taxon>Spirochaetia</taxon>
        <taxon>Spirochaetales</taxon>
        <taxon>Borreliaceae</taxon>
        <taxon>Borrelia</taxon>
        <taxon>Borrelia nietonii</taxon>
    </lineage>
</organism>
<reference evidence="1" key="1">
    <citation type="submission" date="2013-02" db="EMBL/GenBank/DDBJ databases">
        <title>Comparative genomics of Borrelia species.</title>
        <authorList>
            <person name="Schwan T.G."/>
            <person name="Raffel S.J."/>
            <person name="Porcella S.F."/>
        </authorList>
    </citation>
    <scope>NUCLEOTIDE SEQUENCE</scope>
    <source>
        <strain evidence="1">YOR</strain>
        <plasmid evidence="1">unnamed</plasmid>
    </source>
</reference>
<geneLocation type="plasmid" evidence="1">
    <name>unnamed</name>
</geneLocation>
<dbReference type="EMBL" id="CP004164">
    <property type="protein sequence ID" value="AHH04238.1"/>
    <property type="molecule type" value="Genomic_DNA"/>
</dbReference>
<accession>W5SC17</accession>
<gene>
    <name evidence="1" type="ORF">BHY_1287</name>
</gene>
<sequence>MLMSPHEIFFLIKDISTQIFSLFGNHNFIVLFPRPDLKGMGYLPQLFFIKPKDELITRTYNTSCSKRPVINYYTRKSEYVSYNPTLTGEFISLPKGILTNLYKEMLTPLKLTPFGNSLLEFDSNLAKEQLAERLQAQVPFTAYSPSFGMKDLVVINSITFKDTPYIDEVEVSLNMEVIKTFVLKKFKFNQEAPASETKEGGLFQEEIKPLETKNMNEEIAKTKAKFNKKIKAIKTPTHKKWKGPGGYFSEK</sequence>
<dbReference type="HOGENOM" id="CLU_095598_0_0_12"/>
<proteinExistence type="predicted"/>
<protein>
    <submittedName>
        <fullName evidence="1">Uncharacterized protein</fullName>
    </submittedName>
</protein>
<dbReference type="Pfam" id="PF05632">
    <property type="entry name" value="DUF792"/>
    <property type="match status" value="1"/>
</dbReference>
<evidence type="ECO:0000313" key="1">
    <source>
        <dbReference type="EMBL" id="AHH04238.1"/>
    </source>
</evidence>
<dbReference type="AlphaFoldDB" id="W5SC17"/>
<name>W5SC17_9SPIR</name>
<keyword evidence="1" id="KW-0614">Plasmid</keyword>
<dbReference type="InterPro" id="IPR008510">
    <property type="entry name" value="DUF792_BOR_spp"/>
</dbReference>